<reference evidence="1 2" key="1">
    <citation type="submission" date="2015-07" db="EMBL/GenBank/DDBJ databases">
        <authorList>
            <person name="Noorani M."/>
        </authorList>
    </citation>
    <scope>NUCLEOTIDE SEQUENCE [LARGE SCALE GENOMIC DNA]</scope>
    <source>
        <strain evidence="1 2">NRRL B-24567</strain>
    </source>
</reference>
<proteinExistence type="predicted"/>
<sequence>MLSLPAVALADLGRPAWAPWAAPGDGHDGFAVEGSSGHVTRFPDDGLAPLEPTPSHVTSLAAYLTAFAEALESGTGPLITPRSRPGIALGCLLWEDPERVSLDEAPWHPLHP</sequence>
<dbReference type="AlphaFoldDB" id="A0A0M9X722"/>
<comment type="caution">
    <text evidence="1">The sequence shown here is derived from an EMBL/GenBank/DDBJ whole genome shotgun (WGS) entry which is preliminary data.</text>
</comment>
<accession>A0A0M9X722</accession>
<dbReference type="OrthoDB" id="4284688at2"/>
<dbReference type="Proteomes" id="UP000037773">
    <property type="component" value="Unassembled WGS sequence"/>
</dbReference>
<organism evidence="1 2">
    <name type="scientific">Streptomyces caelestis</name>
    <dbReference type="NCBI Taxonomy" id="36816"/>
    <lineage>
        <taxon>Bacteria</taxon>
        <taxon>Bacillati</taxon>
        <taxon>Actinomycetota</taxon>
        <taxon>Actinomycetes</taxon>
        <taxon>Kitasatosporales</taxon>
        <taxon>Streptomycetaceae</taxon>
        <taxon>Streptomyces</taxon>
    </lineage>
</organism>
<dbReference type="EMBL" id="LGCN01000212">
    <property type="protein sequence ID" value="KOT35261.1"/>
    <property type="molecule type" value="Genomic_DNA"/>
</dbReference>
<dbReference type="RefSeq" id="WP_030818525.1">
    <property type="nucleotide sequence ID" value="NZ_JBFBKA010000003.1"/>
</dbReference>
<gene>
    <name evidence="1" type="ORF">ADK41_25120</name>
</gene>
<keyword evidence="2" id="KW-1185">Reference proteome</keyword>
<name>A0A0M9X722_9ACTN</name>
<evidence type="ECO:0000313" key="1">
    <source>
        <dbReference type="EMBL" id="KOT35261.1"/>
    </source>
</evidence>
<evidence type="ECO:0000313" key="2">
    <source>
        <dbReference type="Proteomes" id="UP000037773"/>
    </source>
</evidence>
<protein>
    <submittedName>
        <fullName evidence="1">Uncharacterized protein</fullName>
    </submittedName>
</protein>
<dbReference type="PATRIC" id="fig|36816.3.peg.5425"/>